<organism evidence="1">
    <name type="scientific">Arundo donax</name>
    <name type="common">Giant reed</name>
    <name type="synonym">Donax arundinaceus</name>
    <dbReference type="NCBI Taxonomy" id="35708"/>
    <lineage>
        <taxon>Eukaryota</taxon>
        <taxon>Viridiplantae</taxon>
        <taxon>Streptophyta</taxon>
        <taxon>Embryophyta</taxon>
        <taxon>Tracheophyta</taxon>
        <taxon>Spermatophyta</taxon>
        <taxon>Magnoliopsida</taxon>
        <taxon>Liliopsida</taxon>
        <taxon>Poales</taxon>
        <taxon>Poaceae</taxon>
        <taxon>PACMAD clade</taxon>
        <taxon>Arundinoideae</taxon>
        <taxon>Arundineae</taxon>
        <taxon>Arundo</taxon>
    </lineage>
</organism>
<protein>
    <submittedName>
        <fullName evidence="1">Uncharacterized protein</fullName>
    </submittedName>
</protein>
<dbReference type="AlphaFoldDB" id="A0A0A9BU90"/>
<name>A0A0A9BU90_ARUDO</name>
<reference evidence="1" key="2">
    <citation type="journal article" date="2015" name="Data Brief">
        <title>Shoot transcriptome of the giant reed, Arundo donax.</title>
        <authorList>
            <person name="Barrero R.A."/>
            <person name="Guerrero F.D."/>
            <person name="Moolhuijzen P."/>
            <person name="Goolsby J.A."/>
            <person name="Tidwell J."/>
            <person name="Bellgard S.E."/>
            <person name="Bellgard M.I."/>
        </authorList>
    </citation>
    <scope>NUCLEOTIDE SEQUENCE</scope>
    <source>
        <tissue evidence="1">Shoot tissue taken approximately 20 cm above the soil surface</tissue>
    </source>
</reference>
<evidence type="ECO:0000313" key="1">
    <source>
        <dbReference type="EMBL" id="JAD65768.1"/>
    </source>
</evidence>
<dbReference type="EMBL" id="GBRH01232127">
    <property type="protein sequence ID" value="JAD65768.1"/>
    <property type="molecule type" value="Transcribed_RNA"/>
</dbReference>
<sequence>MDCHFRYKIQGYNLRVHYDLYCLCLYYHLGIR</sequence>
<accession>A0A0A9BU90</accession>
<proteinExistence type="predicted"/>
<reference evidence="1" key="1">
    <citation type="submission" date="2014-09" db="EMBL/GenBank/DDBJ databases">
        <authorList>
            <person name="Magalhaes I.L.F."/>
            <person name="Oliveira U."/>
            <person name="Santos F.R."/>
            <person name="Vidigal T.H.D.A."/>
            <person name="Brescovit A.D."/>
            <person name="Santos A.J."/>
        </authorList>
    </citation>
    <scope>NUCLEOTIDE SEQUENCE</scope>
    <source>
        <tissue evidence="1">Shoot tissue taken approximately 20 cm above the soil surface</tissue>
    </source>
</reference>